<comment type="caution">
    <text evidence="2">The sequence shown here is derived from an EMBL/GenBank/DDBJ whole genome shotgun (WGS) entry which is preliminary data.</text>
</comment>
<dbReference type="InterPro" id="IPR059232">
    <property type="entry name" value="Porin_put"/>
</dbReference>
<proteinExistence type="predicted"/>
<keyword evidence="1" id="KW-0732">Signal</keyword>
<evidence type="ECO:0000256" key="1">
    <source>
        <dbReference type="SAM" id="SignalP"/>
    </source>
</evidence>
<evidence type="ECO:0000313" key="3">
    <source>
        <dbReference type="Proteomes" id="UP000823821"/>
    </source>
</evidence>
<feature type="signal peptide" evidence="1">
    <location>
        <begin position="1"/>
        <end position="20"/>
    </location>
</feature>
<sequence>MKKIVVLLLAAAALAGHARAASAIDFRMKGDWMFGFGLVDTNYVKKVGGNNVKTTDDFAALQRVRLQMDAVASEALSGTLYFEIGDTPWGRADRGGALGADGNNVIKVKRAYLDWLVPNTDLKLRMGLQGVTLPNAAGGSTFWDDDAAAITASYAFNEHVGLTAMWARPYNDNYAGERRPDGSMRNVNFLDNVDMFMLSVPLTFEGVKLTPWAMYGMIGKNTVTGGASSTYYDYGTRPFVMAINDPAINANTGNAIFNANMNKAYVSAVYAGLPVIIDAFEPLRIEVDLNYAYVESRGRFDVRNQADGQIRRGDSRREGWLAKALVEYKLDWGTPGIFGWYGSGDDDNVKNGSERMPSFSPAGYFTSFIGDGFGWGTHAGRAYDQSLHYGGTWGIGAQIKDVSFLEDLKHTLRVTYWGGTNSTKMTDYLGMTDATTTVGVSPAGFYLTTADHLVEINLDSVYQIYENLDARLELGYIINGIDKGTWNRSFHHSSYSKSDGYKAGLIFTYKF</sequence>
<gene>
    <name evidence="2" type="ORF">H9784_02385</name>
</gene>
<evidence type="ECO:0000313" key="2">
    <source>
        <dbReference type="EMBL" id="HJA78409.1"/>
    </source>
</evidence>
<dbReference type="EMBL" id="DWZD01000017">
    <property type="protein sequence ID" value="HJA78409.1"/>
    <property type="molecule type" value="Genomic_DNA"/>
</dbReference>
<name>A0A9D2HMF2_9BACT</name>
<dbReference type="NCBIfam" id="NF033939">
    <property type="entry name" value="DESULF_POR1"/>
    <property type="match status" value="1"/>
</dbReference>
<dbReference type="AlphaFoldDB" id="A0A9D2HMF2"/>
<accession>A0A9D2HMF2</accession>
<reference evidence="2" key="1">
    <citation type="journal article" date="2021" name="PeerJ">
        <title>Extensive microbial diversity within the chicken gut microbiome revealed by metagenomics and culture.</title>
        <authorList>
            <person name="Gilroy R."/>
            <person name="Ravi A."/>
            <person name="Getino M."/>
            <person name="Pursley I."/>
            <person name="Horton D.L."/>
            <person name="Alikhan N.F."/>
            <person name="Baker D."/>
            <person name="Gharbi K."/>
            <person name="Hall N."/>
            <person name="Watson M."/>
            <person name="Adriaenssens E.M."/>
            <person name="Foster-Nyarko E."/>
            <person name="Jarju S."/>
            <person name="Secka A."/>
            <person name="Antonio M."/>
            <person name="Oren A."/>
            <person name="Chaudhuri R.R."/>
            <person name="La Ragione R."/>
            <person name="Hildebrand F."/>
            <person name="Pallen M.J."/>
        </authorList>
    </citation>
    <scope>NUCLEOTIDE SEQUENCE</scope>
    <source>
        <strain evidence="2">5032</strain>
    </source>
</reference>
<protein>
    <submittedName>
        <fullName evidence="2">Outer membrane homotrimeric porin</fullName>
    </submittedName>
</protein>
<dbReference type="Proteomes" id="UP000823821">
    <property type="component" value="Unassembled WGS sequence"/>
</dbReference>
<organism evidence="2 3">
    <name type="scientific">Candidatus Desulfovibrio intestinavium</name>
    <dbReference type="NCBI Taxonomy" id="2838534"/>
    <lineage>
        <taxon>Bacteria</taxon>
        <taxon>Pseudomonadati</taxon>
        <taxon>Thermodesulfobacteriota</taxon>
        <taxon>Desulfovibrionia</taxon>
        <taxon>Desulfovibrionales</taxon>
        <taxon>Desulfovibrionaceae</taxon>
        <taxon>Desulfovibrio</taxon>
    </lineage>
</organism>
<reference evidence="2" key="2">
    <citation type="submission" date="2021-04" db="EMBL/GenBank/DDBJ databases">
        <authorList>
            <person name="Gilroy R."/>
        </authorList>
    </citation>
    <scope>NUCLEOTIDE SEQUENCE</scope>
    <source>
        <strain evidence="2">5032</strain>
    </source>
</reference>
<feature type="chain" id="PRO_5038942321" evidence="1">
    <location>
        <begin position="21"/>
        <end position="511"/>
    </location>
</feature>